<dbReference type="GO" id="GO:0016740">
    <property type="term" value="F:transferase activity"/>
    <property type="evidence" value="ECO:0007669"/>
    <property type="project" value="UniProtKB-KW"/>
</dbReference>
<accession>A0A659RA64</accession>
<dbReference type="PROSITE" id="PS51257">
    <property type="entry name" value="PROKAR_LIPOPROTEIN"/>
    <property type="match status" value="1"/>
</dbReference>
<organism evidence="2 3">
    <name type="scientific">Salmonella enterica subsp. enterica serovar Wilhelmsburg</name>
    <dbReference type="NCBI Taxonomy" id="1960126"/>
    <lineage>
        <taxon>Bacteria</taxon>
        <taxon>Pseudomonadati</taxon>
        <taxon>Pseudomonadota</taxon>
        <taxon>Gammaproteobacteria</taxon>
        <taxon>Enterobacterales</taxon>
        <taxon>Enterobacteriaceae</taxon>
        <taxon>Salmonella</taxon>
    </lineage>
</organism>
<comment type="caution">
    <text evidence="2">The sequence shown here is derived from an EMBL/GenBank/DDBJ whole genome shotgun (WGS) entry which is preliminary data.</text>
</comment>
<keyword evidence="2" id="KW-0808">Transferase</keyword>
<proteinExistence type="predicted"/>
<dbReference type="AlphaFoldDB" id="A0A659RA64"/>
<sequence>MKMTFCRAVCQAAAFLLMGCDEAPESTPASPAAQVLDGDTRGTLWRG</sequence>
<dbReference type="EMBL" id="PYKB01000462">
    <property type="protein sequence ID" value="TGC98438.1"/>
    <property type="molecule type" value="Genomic_DNA"/>
</dbReference>
<protein>
    <submittedName>
        <fullName evidence="2">FAD:protein FMN transferase ApbE</fullName>
    </submittedName>
</protein>
<gene>
    <name evidence="2" type="ORF">C9F09_05775</name>
</gene>
<evidence type="ECO:0000256" key="1">
    <source>
        <dbReference type="SAM" id="MobiDB-lite"/>
    </source>
</evidence>
<feature type="non-terminal residue" evidence="2">
    <location>
        <position position="47"/>
    </location>
</feature>
<evidence type="ECO:0000313" key="3">
    <source>
        <dbReference type="Proteomes" id="UP000298491"/>
    </source>
</evidence>
<reference evidence="2 3" key="1">
    <citation type="submission" date="2018-03" db="EMBL/GenBank/DDBJ databases">
        <title>Non-Typhoidal Salmonella genome sequencing and assembly.</title>
        <authorList>
            <person name="Matchawe C."/>
        </authorList>
    </citation>
    <scope>NUCLEOTIDE SEQUENCE [LARGE SCALE GENOMIC DNA]</scope>
    <source>
        <strain evidence="2 3">35dea</strain>
    </source>
</reference>
<feature type="region of interest" description="Disordered" evidence="1">
    <location>
        <begin position="26"/>
        <end position="47"/>
    </location>
</feature>
<dbReference type="Proteomes" id="UP000298491">
    <property type="component" value="Unassembled WGS sequence"/>
</dbReference>
<name>A0A659RA64_SALET</name>
<evidence type="ECO:0000313" key="2">
    <source>
        <dbReference type="EMBL" id="TGC98438.1"/>
    </source>
</evidence>